<evidence type="ECO:0000313" key="2">
    <source>
        <dbReference type="Proteomes" id="UP001642482"/>
    </source>
</evidence>
<gene>
    <name evidence="1" type="ORF">SEUCBS140593_010172</name>
</gene>
<accession>A0ABP0D368</accession>
<reference evidence="1 2" key="1">
    <citation type="submission" date="2024-01" db="EMBL/GenBank/DDBJ databases">
        <authorList>
            <person name="Allen C."/>
            <person name="Tagirdzhanova G."/>
        </authorList>
    </citation>
    <scope>NUCLEOTIDE SEQUENCE [LARGE SCALE GENOMIC DNA]</scope>
</reference>
<sequence length="355" mass="39963">MPEGWRKWLTPIGIWLYHRRLDASDKSVKQYYEALDRPSLIKDLISSLEALMGSQTQLRSIFKDYAVSDKDGELYWEEENFIKWITSQQQLPPVTSAITPRLWYVFLYVAGFPFTELDRCDSDSGSDSDFDATKRLNEDGFVQAYLVLALRGVELLGNTKDGWTPTGGCESSWSLKLPRLVALLFDGLKVALPENNALSPSPGLVDTDPKVLSENQLMDAITLTQPAPYNTGVSFEKDLRDVVRRLFIDNIALKHDKPASFAVLRSDFQTLLQLCLLLRLGDRPLKQGLIKYEIRRLCSDIESLSLVVDEEEISVSARLSRALTKYKLGNLGPPVLRALDSLVGAVYIISHFAKS</sequence>
<keyword evidence="2" id="KW-1185">Reference proteome</keyword>
<dbReference type="Proteomes" id="UP001642482">
    <property type="component" value="Unassembled WGS sequence"/>
</dbReference>
<name>A0ABP0D368_9PEZI</name>
<organism evidence="1 2">
    <name type="scientific">Sporothrix eucalyptigena</name>
    <dbReference type="NCBI Taxonomy" id="1812306"/>
    <lineage>
        <taxon>Eukaryota</taxon>
        <taxon>Fungi</taxon>
        <taxon>Dikarya</taxon>
        <taxon>Ascomycota</taxon>
        <taxon>Pezizomycotina</taxon>
        <taxon>Sordariomycetes</taxon>
        <taxon>Sordariomycetidae</taxon>
        <taxon>Ophiostomatales</taxon>
        <taxon>Ophiostomataceae</taxon>
        <taxon>Sporothrix</taxon>
    </lineage>
</organism>
<evidence type="ECO:0000313" key="1">
    <source>
        <dbReference type="EMBL" id="CAK7237869.1"/>
    </source>
</evidence>
<proteinExistence type="predicted"/>
<protein>
    <submittedName>
        <fullName evidence="1">Uncharacterized protein</fullName>
    </submittedName>
</protein>
<dbReference type="EMBL" id="CAWUHD010000195">
    <property type="protein sequence ID" value="CAK7237869.1"/>
    <property type="molecule type" value="Genomic_DNA"/>
</dbReference>
<comment type="caution">
    <text evidence="1">The sequence shown here is derived from an EMBL/GenBank/DDBJ whole genome shotgun (WGS) entry which is preliminary data.</text>
</comment>